<protein>
    <recommendedName>
        <fullName evidence="3 8">DNA repair protein RecO</fullName>
    </recommendedName>
    <alternativeName>
        <fullName evidence="7 8">Recombination protein O</fullName>
    </alternativeName>
</protein>
<dbReference type="InterPro" id="IPR003717">
    <property type="entry name" value="RecO"/>
</dbReference>
<dbReference type="InterPro" id="IPR022572">
    <property type="entry name" value="DNA_rep/recomb_RecO_N"/>
</dbReference>
<comment type="function">
    <text evidence="1 8">Involved in DNA repair and RecF pathway recombination.</text>
</comment>
<comment type="similarity">
    <text evidence="2 8">Belongs to the RecO family.</text>
</comment>
<evidence type="ECO:0000256" key="6">
    <source>
        <dbReference type="ARBA" id="ARBA00023204"/>
    </source>
</evidence>
<dbReference type="SUPFAM" id="SSF57863">
    <property type="entry name" value="ArfGap/RecO-like zinc finger"/>
    <property type="match status" value="1"/>
</dbReference>
<comment type="caution">
    <text evidence="10">The sequence shown here is derived from an EMBL/GenBank/DDBJ whole genome shotgun (WGS) entry which is preliminary data.</text>
</comment>
<evidence type="ECO:0000256" key="7">
    <source>
        <dbReference type="ARBA" id="ARBA00033409"/>
    </source>
</evidence>
<keyword evidence="4 8" id="KW-0227">DNA damage</keyword>
<evidence type="ECO:0000256" key="1">
    <source>
        <dbReference type="ARBA" id="ARBA00003065"/>
    </source>
</evidence>
<evidence type="ECO:0000313" key="10">
    <source>
        <dbReference type="EMBL" id="RUO38232.1"/>
    </source>
</evidence>
<dbReference type="RefSeq" id="WP_126805453.1">
    <property type="nucleotide sequence ID" value="NZ_PIPP01000001.1"/>
</dbReference>
<keyword evidence="6 8" id="KW-0234">DNA repair</keyword>
<proteinExistence type="inferred from homology"/>
<reference evidence="11" key="1">
    <citation type="journal article" date="2018" name="Front. Microbiol.">
        <title>Genome-Based Analysis Reveals the Taxonomy and Diversity of the Family Idiomarinaceae.</title>
        <authorList>
            <person name="Liu Y."/>
            <person name="Lai Q."/>
            <person name="Shao Z."/>
        </authorList>
    </citation>
    <scope>NUCLEOTIDE SEQUENCE [LARGE SCALE GENOMIC DNA]</scope>
    <source>
        <strain evidence="11">AIS</strain>
    </source>
</reference>
<dbReference type="InterPro" id="IPR037278">
    <property type="entry name" value="ARFGAP/RecO"/>
</dbReference>
<sequence>MTRAVVLHRWPWQEHGLLLDLFTEGFGRVRAISKYARSRRSSLRATLEPFTLIDIELKGRGEVKNLARADSVQNFPLRSVHLYSGLYLNELLQRLLPEHTDLPGLFIDYVKSLELLSETQVIEPVLRQFEYRLLCHLDLDFSFTHDANDGNAIEPGILYRFVAGSGFVPAQIENEALYIGEAPAETASSEWLISGAEISVLGQFQLANPQVLKQFKQLMRNAYAPLLGSKPLRSRELLLAAVQNK</sequence>
<dbReference type="GO" id="GO:0043590">
    <property type="term" value="C:bacterial nucleoid"/>
    <property type="evidence" value="ECO:0007669"/>
    <property type="project" value="TreeGrafter"/>
</dbReference>
<dbReference type="NCBIfam" id="TIGR00613">
    <property type="entry name" value="reco"/>
    <property type="match status" value="1"/>
</dbReference>
<dbReference type="AlphaFoldDB" id="A0A432WWS5"/>
<dbReference type="Gene3D" id="2.40.50.140">
    <property type="entry name" value="Nucleic acid-binding proteins"/>
    <property type="match status" value="1"/>
</dbReference>
<evidence type="ECO:0000256" key="8">
    <source>
        <dbReference type="HAMAP-Rule" id="MF_00201"/>
    </source>
</evidence>
<dbReference type="PANTHER" id="PTHR33991">
    <property type="entry name" value="DNA REPAIR PROTEIN RECO"/>
    <property type="match status" value="1"/>
</dbReference>
<dbReference type="OrthoDB" id="9804792at2"/>
<feature type="domain" description="DNA replication/recombination mediator RecO N-terminal" evidence="9">
    <location>
        <begin position="2"/>
        <end position="75"/>
    </location>
</feature>
<dbReference type="SUPFAM" id="SSF50249">
    <property type="entry name" value="Nucleic acid-binding proteins"/>
    <property type="match status" value="1"/>
</dbReference>
<dbReference type="GO" id="GO:0006310">
    <property type="term" value="P:DNA recombination"/>
    <property type="evidence" value="ECO:0007669"/>
    <property type="project" value="UniProtKB-UniRule"/>
</dbReference>
<dbReference type="EMBL" id="PIPP01000001">
    <property type="protein sequence ID" value="RUO38232.1"/>
    <property type="molecule type" value="Genomic_DNA"/>
</dbReference>
<dbReference type="InterPro" id="IPR012340">
    <property type="entry name" value="NA-bd_OB-fold"/>
</dbReference>
<dbReference type="PANTHER" id="PTHR33991:SF1">
    <property type="entry name" value="DNA REPAIR PROTEIN RECO"/>
    <property type="match status" value="1"/>
</dbReference>
<dbReference type="HAMAP" id="MF_00201">
    <property type="entry name" value="RecO"/>
    <property type="match status" value="1"/>
</dbReference>
<dbReference type="InterPro" id="IPR042242">
    <property type="entry name" value="RecO_C"/>
</dbReference>
<name>A0A432WWS5_9GAMM</name>
<evidence type="ECO:0000256" key="3">
    <source>
        <dbReference type="ARBA" id="ARBA00021310"/>
    </source>
</evidence>
<evidence type="ECO:0000259" key="9">
    <source>
        <dbReference type="Pfam" id="PF11967"/>
    </source>
</evidence>
<evidence type="ECO:0000256" key="2">
    <source>
        <dbReference type="ARBA" id="ARBA00007452"/>
    </source>
</evidence>
<dbReference type="Pfam" id="PF11967">
    <property type="entry name" value="RecO_N"/>
    <property type="match status" value="1"/>
</dbReference>
<evidence type="ECO:0000256" key="5">
    <source>
        <dbReference type="ARBA" id="ARBA00023172"/>
    </source>
</evidence>
<dbReference type="Proteomes" id="UP000286934">
    <property type="component" value="Unassembled WGS sequence"/>
</dbReference>
<dbReference type="GO" id="GO:0006302">
    <property type="term" value="P:double-strand break repair"/>
    <property type="evidence" value="ECO:0007669"/>
    <property type="project" value="TreeGrafter"/>
</dbReference>
<evidence type="ECO:0000313" key="11">
    <source>
        <dbReference type="Proteomes" id="UP000286934"/>
    </source>
</evidence>
<keyword evidence="5 8" id="KW-0233">DNA recombination</keyword>
<keyword evidence="11" id="KW-1185">Reference proteome</keyword>
<gene>
    <name evidence="8 10" type="primary">recO</name>
    <name evidence="10" type="ORF">CWE13_00860</name>
</gene>
<organism evidence="10 11">
    <name type="scientific">Aliidiomarina shirensis</name>
    <dbReference type="NCBI Taxonomy" id="1048642"/>
    <lineage>
        <taxon>Bacteria</taxon>
        <taxon>Pseudomonadati</taxon>
        <taxon>Pseudomonadota</taxon>
        <taxon>Gammaproteobacteria</taxon>
        <taxon>Alteromonadales</taxon>
        <taxon>Idiomarinaceae</taxon>
        <taxon>Aliidiomarina</taxon>
    </lineage>
</organism>
<dbReference type="Gene3D" id="1.20.1440.120">
    <property type="entry name" value="Recombination protein O, C-terminal domain"/>
    <property type="match status" value="1"/>
</dbReference>
<dbReference type="Pfam" id="PF02565">
    <property type="entry name" value="RecO_C"/>
    <property type="match status" value="1"/>
</dbReference>
<evidence type="ECO:0000256" key="4">
    <source>
        <dbReference type="ARBA" id="ARBA00022763"/>
    </source>
</evidence>
<accession>A0A432WWS5</accession>